<dbReference type="PANTHER" id="PTHR43581:SF4">
    <property type="entry name" value="ATP_GTP PHOSPHATASE"/>
    <property type="match status" value="1"/>
</dbReference>
<dbReference type="Pfam" id="PF13175">
    <property type="entry name" value="AAA_15"/>
    <property type="match status" value="1"/>
</dbReference>
<dbReference type="Proteomes" id="UP000286181">
    <property type="component" value="Unassembled WGS sequence"/>
</dbReference>
<evidence type="ECO:0000313" key="3">
    <source>
        <dbReference type="Proteomes" id="UP000286181"/>
    </source>
</evidence>
<evidence type="ECO:0000313" key="2">
    <source>
        <dbReference type="EMBL" id="RHL02992.1"/>
    </source>
</evidence>
<dbReference type="PANTHER" id="PTHR43581">
    <property type="entry name" value="ATP/GTP PHOSPHATASE"/>
    <property type="match status" value="1"/>
</dbReference>
<protein>
    <recommendedName>
        <fullName evidence="1">Endonuclease GajA/Old nuclease/RecF-like AAA domain-containing protein</fullName>
    </recommendedName>
</protein>
<evidence type="ECO:0000259" key="1">
    <source>
        <dbReference type="Pfam" id="PF13175"/>
    </source>
</evidence>
<name>A0A415I636_9FIRM</name>
<proteinExistence type="predicted"/>
<dbReference type="RefSeq" id="WP_118372211.1">
    <property type="nucleotide sequence ID" value="NZ_QROF01000010.1"/>
</dbReference>
<gene>
    <name evidence="2" type="ORF">DW038_11070</name>
</gene>
<reference evidence="2 3" key="1">
    <citation type="submission" date="2018-08" db="EMBL/GenBank/DDBJ databases">
        <title>A genome reference for cultivated species of the human gut microbiota.</title>
        <authorList>
            <person name="Zou Y."/>
            <person name="Xue W."/>
            <person name="Luo G."/>
        </authorList>
    </citation>
    <scope>NUCLEOTIDE SEQUENCE [LARGE SCALE GENOMIC DNA]</scope>
    <source>
        <strain evidence="2 3">AF39-14AC</strain>
    </source>
</reference>
<dbReference type="Gene3D" id="3.40.50.300">
    <property type="entry name" value="P-loop containing nucleotide triphosphate hydrolases"/>
    <property type="match status" value="1"/>
</dbReference>
<dbReference type="SUPFAM" id="SSF52540">
    <property type="entry name" value="P-loop containing nucleoside triphosphate hydrolases"/>
    <property type="match status" value="1"/>
</dbReference>
<dbReference type="AlphaFoldDB" id="A0A415I636"/>
<dbReference type="EMBL" id="QROF01000010">
    <property type="protein sequence ID" value="RHL02992.1"/>
    <property type="molecule type" value="Genomic_DNA"/>
</dbReference>
<dbReference type="InterPro" id="IPR041685">
    <property type="entry name" value="AAA_GajA/Old/RecF-like"/>
</dbReference>
<sequence>MNIKDDEYINSFDIKNVEDIDQVIDFMKGKKSLATWKEAIKKISEIDSYIDTIAKDRRPHIPKGVVWGTILEQYLSKIEKCYELIQKNCNYAGNRTELIELSNTIAQSKYWAYCIYEEEKKLNIKLKNKIKNENKKENNNNLYIALAEFWSAYNSDFDDYRRAIDMLCKNYPGNYQDMEEDERNKIENAFLDNVIYCGDKGDRGYCYQGINAMRTNMKCLDDKLLENIILRYKGDDIARFSQYRHQILTMIDCIGEETLKKKLIDNILYSAVVLNIILTILTAEGCDLYYNSWTLDRIGSHNSSETGHEILIQHENDWEIRTKTGRGYKIKIDSSNKKLLIGVSNGEIEEEKQIPFEVQEFEWRLNDFIDNNKFRNEIKEALLDKKFDNRENLMFSYLYLNGYRGIRLCRFSFDHKFIYDPDKREICEDNNKYFDTEGFYDRKIKSVSCIVGKNGAGKTSIIEFLGNTFSKIVSLYDNNKGIDYAQIVEKLKLDKGIEFLVIFKYGDKYYRVSNIDKIYDSSKKTKEYKRSLLLQNGQKNKVYFWSNKLELKEIFPVMHNLPVENNEDDKDRSNHRDTKEDDVIAQIEYTRINDVREAQYLHSVSKTDENKSLNMLLIYQFMYIKFLFENSKGITELKQLEWEHVNLYEALIDKKKYEEIEAAISKKFNSPQDYTLFYDINVSWFKMSSGQEAKFTFEAKLYWALIGGKRFREYYSDILEKNSEQIDLSRCIREDDSAIIYIDEGDLYYHPEWQRQFMKSILEIVKLRKEECSLQLIITSNSPYILSDFFHQDVLYIMPNDEEFNIAETFGQNIHTLLKSPFFMKSTIGCVAYSKISGVMEALSDEGNRASENNELPENIMEVLYNKRDDNLSKTELYNILKSFVNNIGEEIYKIELEHLLEESLPQQNEFDILMKQKAEIEERLRFLQESK</sequence>
<accession>A0A415I636</accession>
<dbReference type="InterPro" id="IPR051396">
    <property type="entry name" value="Bact_Antivir_Def_Nuclease"/>
</dbReference>
<organism evidence="2 3">
    <name type="scientific">Agathobacter rectalis</name>
    <dbReference type="NCBI Taxonomy" id="39491"/>
    <lineage>
        <taxon>Bacteria</taxon>
        <taxon>Bacillati</taxon>
        <taxon>Bacillota</taxon>
        <taxon>Clostridia</taxon>
        <taxon>Lachnospirales</taxon>
        <taxon>Lachnospiraceae</taxon>
        <taxon>Agathobacter</taxon>
    </lineage>
</organism>
<dbReference type="InterPro" id="IPR027417">
    <property type="entry name" value="P-loop_NTPase"/>
</dbReference>
<feature type="domain" description="Endonuclease GajA/Old nuclease/RecF-like AAA" evidence="1">
    <location>
        <begin position="444"/>
        <end position="785"/>
    </location>
</feature>
<comment type="caution">
    <text evidence="2">The sequence shown here is derived from an EMBL/GenBank/DDBJ whole genome shotgun (WGS) entry which is preliminary data.</text>
</comment>